<keyword evidence="5" id="KW-1185">Reference proteome</keyword>
<reference evidence="4" key="1">
    <citation type="submission" date="2021-08" db="EMBL/GenBank/DDBJ databases">
        <title>Hoeflea bacterium WL0058 sp. nov., isolated from the sediment.</title>
        <authorList>
            <person name="Wang L."/>
            <person name="Zhang D."/>
        </authorList>
    </citation>
    <scope>NUCLEOTIDE SEQUENCE</scope>
    <source>
        <strain evidence="4">WL0058</strain>
    </source>
</reference>
<gene>
    <name evidence="4" type="ORF">K1W69_10675</name>
</gene>
<evidence type="ECO:0000313" key="5">
    <source>
        <dbReference type="Proteomes" id="UP001196509"/>
    </source>
</evidence>
<dbReference type="SUPFAM" id="SSF55729">
    <property type="entry name" value="Acyl-CoA N-acyltransferases (Nat)"/>
    <property type="match status" value="1"/>
</dbReference>
<dbReference type="InterPro" id="IPR000182">
    <property type="entry name" value="GNAT_dom"/>
</dbReference>
<proteinExistence type="predicted"/>
<evidence type="ECO:0000256" key="1">
    <source>
        <dbReference type="ARBA" id="ARBA00022679"/>
    </source>
</evidence>
<dbReference type="Pfam" id="PF00583">
    <property type="entry name" value="Acetyltransf_1"/>
    <property type="match status" value="1"/>
</dbReference>
<evidence type="ECO:0000313" key="4">
    <source>
        <dbReference type="EMBL" id="MBW8637650.1"/>
    </source>
</evidence>
<keyword evidence="2 4" id="KW-0012">Acyltransferase</keyword>
<sequence>MHFEIRDARVEDAEALHEILTSAHVMEGTMRLPVASLSSTRARITPRDGYIQLVALAGEELAAFSELVTHPGIARFSHVGEINMIVTHAEWRRKGAARTLMAAMIDLADNWLNLRRLYLTAFVDNPARALYEEMGFVVEGTMKDYAYRRGDYVDAHLMARLQTR</sequence>
<comment type="caution">
    <text evidence="4">The sequence shown here is derived from an EMBL/GenBank/DDBJ whole genome shotgun (WGS) entry which is preliminary data.</text>
</comment>
<protein>
    <submittedName>
        <fullName evidence="4">GNAT family N-acetyltransferase</fullName>
        <ecNumber evidence="4">2.3.1.-</ecNumber>
    </submittedName>
</protein>
<dbReference type="InterPro" id="IPR016181">
    <property type="entry name" value="Acyl_CoA_acyltransferase"/>
</dbReference>
<organism evidence="4 5">
    <name type="scientific">Flavimaribacter sediminis</name>
    <dbReference type="NCBI Taxonomy" id="2865987"/>
    <lineage>
        <taxon>Bacteria</taxon>
        <taxon>Pseudomonadati</taxon>
        <taxon>Pseudomonadota</taxon>
        <taxon>Alphaproteobacteria</taxon>
        <taxon>Hyphomicrobiales</taxon>
        <taxon>Rhizobiaceae</taxon>
        <taxon>Flavimaribacter</taxon>
    </lineage>
</organism>
<dbReference type="Gene3D" id="3.40.630.30">
    <property type="match status" value="1"/>
</dbReference>
<name>A0AAE2ZMY9_9HYPH</name>
<evidence type="ECO:0000259" key="3">
    <source>
        <dbReference type="PROSITE" id="PS51186"/>
    </source>
</evidence>
<feature type="domain" description="N-acetyltransferase" evidence="3">
    <location>
        <begin position="3"/>
        <end position="159"/>
    </location>
</feature>
<dbReference type="GO" id="GO:0016747">
    <property type="term" value="F:acyltransferase activity, transferring groups other than amino-acyl groups"/>
    <property type="evidence" value="ECO:0007669"/>
    <property type="project" value="InterPro"/>
</dbReference>
<dbReference type="InterPro" id="IPR050832">
    <property type="entry name" value="Bact_Acetyltransf"/>
</dbReference>
<dbReference type="PANTHER" id="PTHR43877:SF1">
    <property type="entry name" value="ACETYLTRANSFERASE"/>
    <property type="match status" value="1"/>
</dbReference>
<dbReference type="PROSITE" id="PS51186">
    <property type="entry name" value="GNAT"/>
    <property type="match status" value="1"/>
</dbReference>
<dbReference type="Proteomes" id="UP001196509">
    <property type="component" value="Unassembled WGS sequence"/>
</dbReference>
<dbReference type="AlphaFoldDB" id="A0AAE2ZMY9"/>
<evidence type="ECO:0000256" key="2">
    <source>
        <dbReference type="ARBA" id="ARBA00023315"/>
    </source>
</evidence>
<dbReference type="EC" id="2.3.1.-" evidence="4"/>
<dbReference type="RefSeq" id="WP_220228336.1">
    <property type="nucleotide sequence ID" value="NZ_JAICBX010000002.1"/>
</dbReference>
<dbReference type="CDD" id="cd04301">
    <property type="entry name" value="NAT_SF"/>
    <property type="match status" value="1"/>
</dbReference>
<keyword evidence="1 4" id="KW-0808">Transferase</keyword>
<dbReference type="EMBL" id="JAICBX010000002">
    <property type="protein sequence ID" value="MBW8637650.1"/>
    <property type="molecule type" value="Genomic_DNA"/>
</dbReference>
<accession>A0AAE2ZMY9</accession>
<dbReference type="PANTHER" id="PTHR43877">
    <property type="entry name" value="AMINOALKYLPHOSPHONATE N-ACETYLTRANSFERASE-RELATED-RELATED"/>
    <property type="match status" value="1"/>
</dbReference>